<dbReference type="Proteomes" id="UP000284706">
    <property type="component" value="Unassembled WGS sequence"/>
</dbReference>
<evidence type="ECO:0000256" key="13">
    <source>
        <dbReference type="SAM" id="Phobius"/>
    </source>
</evidence>
<evidence type="ECO:0000256" key="7">
    <source>
        <dbReference type="ARBA" id="ARBA00022982"/>
    </source>
</evidence>
<protein>
    <recommendedName>
        <fullName evidence="3">ferric-chelate reductase (NADPH)</fullName>
        <ecNumber evidence="3">1.16.1.9</ecNumber>
    </recommendedName>
</protein>
<comment type="subcellular location">
    <subcellularLocation>
        <location evidence="1">Cell membrane</location>
        <topology evidence="1">Multi-pass membrane protein</topology>
    </subcellularLocation>
</comment>
<dbReference type="CDD" id="cd06186">
    <property type="entry name" value="NOX_Duox_like_FAD_NADP"/>
    <property type="match status" value="1"/>
</dbReference>
<evidence type="ECO:0000259" key="14">
    <source>
        <dbReference type="PROSITE" id="PS51384"/>
    </source>
</evidence>
<dbReference type="InterPro" id="IPR013121">
    <property type="entry name" value="Fe_red_NAD-bd_6"/>
</dbReference>
<accession>A0A409YBF3</accession>
<dbReference type="SFLD" id="SFLDS00052">
    <property type="entry name" value="Ferric_Reductase_Domain"/>
    <property type="match status" value="1"/>
</dbReference>
<feature type="transmembrane region" description="Helical" evidence="13">
    <location>
        <begin position="424"/>
        <end position="446"/>
    </location>
</feature>
<keyword evidence="16" id="KW-1185">Reference proteome</keyword>
<evidence type="ECO:0000256" key="5">
    <source>
        <dbReference type="ARBA" id="ARBA00022475"/>
    </source>
</evidence>
<dbReference type="OrthoDB" id="17725at2759"/>
<dbReference type="EMBL" id="NHYE01001013">
    <property type="protein sequence ID" value="PPR00330.1"/>
    <property type="molecule type" value="Genomic_DNA"/>
</dbReference>
<keyword evidence="6 13" id="KW-0812">Transmembrane</keyword>
<comment type="catalytic activity">
    <reaction evidence="12">
        <text>2 a Fe(II)-siderophore + NADP(+) + H(+) = 2 a Fe(III)-siderophore + NADPH</text>
        <dbReference type="Rhea" id="RHEA:28795"/>
        <dbReference type="Rhea" id="RHEA-COMP:11342"/>
        <dbReference type="Rhea" id="RHEA-COMP:11344"/>
        <dbReference type="ChEBI" id="CHEBI:15378"/>
        <dbReference type="ChEBI" id="CHEBI:29033"/>
        <dbReference type="ChEBI" id="CHEBI:29034"/>
        <dbReference type="ChEBI" id="CHEBI:57783"/>
        <dbReference type="ChEBI" id="CHEBI:58349"/>
        <dbReference type="EC" id="1.16.1.9"/>
    </reaction>
</comment>
<dbReference type="Pfam" id="PF08030">
    <property type="entry name" value="NAD_binding_6"/>
    <property type="match status" value="1"/>
</dbReference>
<evidence type="ECO:0000256" key="8">
    <source>
        <dbReference type="ARBA" id="ARBA00022989"/>
    </source>
</evidence>
<dbReference type="InParanoid" id="A0A409YBF3"/>
<sequence>MNMNMSMDGMDTPTSITLPPGMDPCILGYTNGTYPNGTKGMGNFKFGHYNPADPEWELCQLNNDYYYNQPKYGLYTTYFLAVSFGLAALYHLFIWVDSYGRLHGSRLNVRIFRSVRAGWRALSYGQVHTYLPTNGIAIFLAIAWSFMSAYCWGIRPYYRPPNYGSSPLGLRSEFIATALVPWIYLLAMKHNALRFLTRLTIETTQALHKWFGWFCLFFSLVHTIAQIIRALRQAPWSYTYANNLDYWTGFAALGPLMWLCFLSIPWVRHRFYESFYILHLVGALLFVVFMYLHLLNDLGTWSYMHATVVLWGTALLYRIGVIIYNGLPRATLKDLDDDATLIEITTKNRLRWSAGQFYFIRFVNASLQPWSSHPFTVASTKNDGHLSFIVRRMSGFTKRLSISNKTEPVRVLLDGPYGAVTTKSFYACTSVLFIAGGSGVTFVVPLMMDLLQKKKAGNSLCQKIHFVWAVKKNSAFSWYLPQLQDLIEDDIVDVSLHVTQSGKEEEVGGDSKGSDAPLSPMTGRPHISSLLYEHADAVAGKMGVVVCGPEGMVIDTRNAAAGVELAIFSKSVLADELELFSEVFNL</sequence>
<gene>
    <name evidence="15" type="ORF">CVT26_009745</name>
</gene>
<name>A0A409YBF3_9AGAR</name>
<comment type="similarity">
    <text evidence="2">Belongs to the ferric reductase (FRE) family.</text>
</comment>
<keyword evidence="8 13" id="KW-1133">Transmembrane helix</keyword>
<evidence type="ECO:0000256" key="11">
    <source>
        <dbReference type="ARBA" id="ARBA00023136"/>
    </source>
</evidence>
<feature type="transmembrane region" description="Helical" evidence="13">
    <location>
        <begin position="308"/>
        <end position="327"/>
    </location>
</feature>
<evidence type="ECO:0000256" key="1">
    <source>
        <dbReference type="ARBA" id="ARBA00004651"/>
    </source>
</evidence>
<dbReference type="GO" id="GO:0006826">
    <property type="term" value="P:iron ion transport"/>
    <property type="evidence" value="ECO:0007669"/>
    <property type="project" value="UniProtKB-ARBA"/>
</dbReference>
<reference evidence="15 16" key="1">
    <citation type="journal article" date="2018" name="Evol. Lett.">
        <title>Horizontal gene cluster transfer increased hallucinogenic mushroom diversity.</title>
        <authorList>
            <person name="Reynolds H.T."/>
            <person name="Vijayakumar V."/>
            <person name="Gluck-Thaler E."/>
            <person name="Korotkin H.B."/>
            <person name="Matheny P.B."/>
            <person name="Slot J.C."/>
        </authorList>
    </citation>
    <scope>NUCLEOTIDE SEQUENCE [LARGE SCALE GENOMIC DNA]</scope>
    <source>
        <strain evidence="15 16">SRW20</strain>
    </source>
</reference>
<evidence type="ECO:0000256" key="4">
    <source>
        <dbReference type="ARBA" id="ARBA00022448"/>
    </source>
</evidence>
<dbReference type="Pfam" id="PF01794">
    <property type="entry name" value="Ferric_reduct"/>
    <property type="match status" value="1"/>
</dbReference>
<keyword evidence="5" id="KW-1003">Cell membrane</keyword>
<feature type="transmembrane region" description="Helical" evidence="13">
    <location>
        <begin position="276"/>
        <end position="296"/>
    </location>
</feature>
<feature type="transmembrane region" description="Helical" evidence="13">
    <location>
        <begin position="244"/>
        <end position="264"/>
    </location>
</feature>
<evidence type="ECO:0000313" key="15">
    <source>
        <dbReference type="EMBL" id="PPR00330.1"/>
    </source>
</evidence>
<evidence type="ECO:0000256" key="2">
    <source>
        <dbReference type="ARBA" id="ARBA00006278"/>
    </source>
</evidence>
<dbReference type="SFLD" id="SFLDG01168">
    <property type="entry name" value="Ferric_reductase_subgroup_(FRE"/>
    <property type="match status" value="1"/>
</dbReference>
<dbReference type="InterPro" id="IPR039261">
    <property type="entry name" value="FNR_nucleotide-bd"/>
</dbReference>
<keyword evidence="9" id="KW-0560">Oxidoreductase</keyword>
<dbReference type="InterPro" id="IPR017938">
    <property type="entry name" value="Riboflavin_synthase-like_b-brl"/>
</dbReference>
<dbReference type="PANTHER" id="PTHR32361:SF23">
    <property type="entry name" value="FERRIC-CHELATE REDUCTASE"/>
    <property type="match status" value="1"/>
</dbReference>
<dbReference type="SUPFAM" id="SSF63380">
    <property type="entry name" value="Riboflavin synthase domain-like"/>
    <property type="match status" value="1"/>
</dbReference>
<feature type="transmembrane region" description="Helical" evidence="13">
    <location>
        <begin position="174"/>
        <end position="190"/>
    </location>
</feature>
<comment type="caution">
    <text evidence="15">The sequence shown here is derived from an EMBL/GenBank/DDBJ whole genome shotgun (WGS) entry which is preliminary data.</text>
</comment>
<dbReference type="GO" id="GO:0006879">
    <property type="term" value="P:intracellular iron ion homeostasis"/>
    <property type="evidence" value="ECO:0007669"/>
    <property type="project" value="TreeGrafter"/>
</dbReference>
<dbReference type="SUPFAM" id="SSF52343">
    <property type="entry name" value="Ferredoxin reductase-like, C-terminal NADP-linked domain"/>
    <property type="match status" value="1"/>
</dbReference>
<dbReference type="EC" id="1.16.1.9" evidence="3"/>
<feature type="domain" description="FAD-binding FR-type" evidence="14">
    <location>
        <begin position="309"/>
        <end position="423"/>
    </location>
</feature>
<dbReference type="Gene3D" id="3.40.50.80">
    <property type="entry name" value="Nucleotide-binding domain of ferredoxin-NADP reductase (FNR) module"/>
    <property type="match status" value="1"/>
</dbReference>
<keyword evidence="10" id="KW-0406">Ion transport</keyword>
<feature type="transmembrane region" description="Helical" evidence="13">
    <location>
        <begin position="72"/>
        <end position="96"/>
    </location>
</feature>
<evidence type="ECO:0000256" key="9">
    <source>
        <dbReference type="ARBA" id="ARBA00023002"/>
    </source>
</evidence>
<dbReference type="PANTHER" id="PTHR32361">
    <property type="entry name" value="FERRIC/CUPRIC REDUCTASE TRANSMEMBRANE COMPONENT"/>
    <property type="match status" value="1"/>
</dbReference>
<evidence type="ECO:0000256" key="3">
    <source>
        <dbReference type="ARBA" id="ARBA00012668"/>
    </source>
</evidence>
<evidence type="ECO:0000256" key="10">
    <source>
        <dbReference type="ARBA" id="ARBA00023065"/>
    </source>
</evidence>
<dbReference type="GO" id="GO:0052851">
    <property type="term" value="F:ferric-chelate reductase (NADPH) activity"/>
    <property type="evidence" value="ECO:0007669"/>
    <property type="project" value="UniProtKB-EC"/>
</dbReference>
<dbReference type="Pfam" id="PF08022">
    <property type="entry name" value="FAD_binding_8"/>
    <property type="match status" value="1"/>
</dbReference>
<dbReference type="InterPro" id="IPR051410">
    <property type="entry name" value="Ferric/Cupric_Reductase"/>
</dbReference>
<evidence type="ECO:0000313" key="16">
    <source>
        <dbReference type="Proteomes" id="UP000284706"/>
    </source>
</evidence>
<feature type="transmembrane region" description="Helical" evidence="13">
    <location>
        <begin position="135"/>
        <end position="153"/>
    </location>
</feature>
<keyword evidence="7" id="KW-0249">Electron transport</keyword>
<dbReference type="InterPro" id="IPR013112">
    <property type="entry name" value="FAD-bd_8"/>
</dbReference>
<keyword evidence="4" id="KW-0813">Transport</keyword>
<proteinExistence type="inferred from homology"/>
<dbReference type="PROSITE" id="PS51384">
    <property type="entry name" value="FAD_FR"/>
    <property type="match status" value="1"/>
</dbReference>
<evidence type="ECO:0000256" key="12">
    <source>
        <dbReference type="ARBA" id="ARBA00048483"/>
    </source>
</evidence>
<dbReference type="GO" id="GO:0005886">
    <property type="term" value="C:plasma membrane"/>
    <property type="evidence" value="ECO:0007669"/>
    <property type="project" value="UniProtKB-SubCell"/>
</dbReference>
<dbReference type="Gene3D" id="2.40.30.10">
    <property type="entry name" value="Translation factors"/>
    <property type="match status" value="1"/>
</dbReference>
<dbReference type="STRING" id="231916.A0A409YBF3"/>
<dbReference type="InterPro" id="IPR013130">
    <property type="entry name" value="Fe3_Rdtase_TM_dom"/>
</dbReference>
<keyword evidence="11 13" id="KW-0472">Membrane</keyword>
<dbReference type="InterPro" id="IPR017927">
    <property type="entry name" value="FAD-bd_FR_type"/>
</dbReference>
<feature type="transmembrane region" description="Helical" evidence="13">
    <location>
        <begin position="210"/>
        <end position="232"/>
    </location>
</feature>
<organism evidence="15 16">
    <name type="scientific">Gymnopilus dilepis</name>
    <dbReference type="NCBI Taxonomy" id="231916"/>
    <lineage>
        <taxon>Eukaryota</taxon>
        <taxon>Fungi</taxon>
        <taxon>Dikarya</taxon>
        <taxon>Basidiomycota</taxon>
        <taxon>Agaricomycotina</taxon>
        <taxon>Agaricomycetes</taxon>
        <taxon>Agaricomycetidae</taxon>
        <taxon>Agaricales</taxon>
        <taxon>Agaricineae</taxon>
        <taxon>Hymenogastraceae</taxon>
        <taxon>Gymnopilus</taxon>
    </lineage>
</organism>
<dbReference type="GO" id="GO:0015677">
    <property type="term" value="P:copper ion import"/>
    <property type="evidence" value="ECO:0007669"/>
    <property type="project" value="TreeGrafter"/>
</dbReference>
<evidence type="ECO:0000256" key="6">
    <source>
        <dbReference type="ARBA" id="ARBA00022692"/>
    </source>
</evidence>
<dbReference type="AlphaFoldDB" id="A0A409YBF3"/>